<keyword evidence="3" id="KW-1185">Reference proteome</keyword>
<sequence length="360" mass="37422">MAQLRVVLDQLGPSATPDLADASRALLAGLAETAPRGCTLEAIVPAGVDEPIEGVASVRRLALARRELAAAWQLGVAPGVGGGMIHSPTPLAPLVRHDRLNDHDQTVPTFWDLRAWVSPGSLPRGVVAWQRGMLRRAARYADAVVVPSHAIAERLAGLAPLGDRIRVIAGAPDPRVRVPADAADRRAEASLPASYLVLDGPQGAPDALAPAFAAVATANTDVVVVDAAEGTEPAIAEIAAASGVPAARVHVRERMDVDDRAAVLAGASAFVAADTAETWPWRLLEALTLGIPVVAIESAVHRDVVADGGRIVPGAELSAALVDALEETSRRRLSVLAADRGRAFSWSGAAEQVWALHADL</sequence>
<evidence type="ECO:0000313" key="2">
    <source>
        <dbReference type="EMBL" id="MDR6866298.1"/>
    </source>
</evidence>
<organism evidence="2 3">
    <name type="scientific">Microbacterium resistens</name>
    <dbReference type="NCBI Taxonomy" id="156977"/>
    <lineage>
        <taxon>Bacteria</taxon>
        <taxon>Bacillati</taxon>
        <taxon>Actinomycetota</taxon>
        <taxon>Actinomycetes</taxon>
        <taxon>Micrococcales</taxon>
        <taxon>Microbacteriaceae</taxon>
        <taxon>Microbacterium</taxon>
    </lineage>
</organism>
<comment type="caution">
    <text evidence="2">The sequence shown here is derived from an EMBL/GenBank/DDBJ whole genome shotgun (WGS) entry which is preliminary data.</text>
</comment>
<dbReference type="Proteomes" id="UP001259347">
    <property type="component" value="Unassembled WGS sequence"/>
</dbReference>
<accession>A0ABU1SAL8</accession>
<proteinExistence type="predicted"/>
<evidence type="ECO:0000256" key="1">
    <source>
        <dbReference type="ARBA" id="ARBA00022679"/>
    </source>
</evidence>
<dbReference type="SUPFAM" id="SSF53756">
    <property type="entry name" value="UDP-Glycosyltransferase/glycogen phosphorylase"/>
    <property type="match status" value="1"/>
</dbReference>
<dbReference type="RefSeq" id="WP_310017975.1">
    <property type="nucleotide sequence ID" value="NZ_JAVDUM010000003.1"/>
</dbReference>
<reference evidence="2 3" key="1">
    <citation type="submission" date="2023-07" db="EMBL/GenBank/DDBJ databases">
        <title>Sorghum-associated microbial communities from plants grown in Nebraska, USA.</title>
        <authorList>
            <person name="Schachtman D."/>
        </authorList>
    </citation>
    <scope>NUCLEOTIDE SEQUENCE [LARGE SCALE GENOMIC DNA]</scope>
    <source>
        <strain evidence="2 3">2980</strain>
    </source>
</reference>
<evidence type="ECO:0000313" key="3">
    <source>
        <dbReference type="Proteomes" id="UP001259347"/>
    </source>
</evidence>
<protein>
    <submittedName>
        <fullName evidence="2">Glycosyltransferase involved in cell wall biosynthesis</fullName>
    </submittedName>
</protein>
<name>A0ABU1SAL8_9MICO</name>
<gene>
    <name evidence="2" type="ORF">J2Y69_000890</name>
</gene>
<dbReference type="PANTHER" id="PTHR46401:SF2">
    <property type="entry name" value="GLYCOSYLTRANSFERASE WBBK-RELATED"/>
    <property type="match status" value="1"/>
</dbReference>
<dbReference type="Gene3D" id="3.40.50.2000">
    <property type="entry name" value="Glycogen Phosphorylase B"/>
    <property type="match status" value="2"/>
</dbReference>
<dbReference type="EMBL" id="JAVDUM010000003">
    <property type="protein sequence ID" value="MDR6866298.1"/>
    <property type="molecule type" value="Genomic_DNA"/>
</dbReference>
<dbReference type="PANTHER" id="PTHR46401">
    <property type="entry name" value="GLYCOSYLTRANSFERASE WBBK-RELATED"/>
    <property type="match status" value="1"/>
</dbReference>
<keyword evidence="1" id="KW-0808">Transferase</keyword>
<dbReference type="Pfam" id="PF13692">
    <property type="entry name" value="Glyco_trans_1_4"/>
    <property type="match status" value="1"/>
</dbReference>